<protein>
    <submittedName>
        <fullName evidence="4">AraC family transcriptional regulator</fullName>
    </submittedName>
</protein>
<name>A0A4Q0X9U1_9FLAO</name>
<keyword evidence="5" id="KW-1185">Reference proteome</keyword>
<keyword evidence="2" id="KW-0804">Transcription</keyword>
<dbReference type="GO" id="GO:0043565">
    <property type="term" value="F:sequence-specific DNA binding"/>
    <property type="evidence" value="ECO:0007669"/>
    <property type="project" value="InterPro"/>
</dbReference>
<dbReference type="Pfam" id="PF12833">
    <property type="entry name" value="HTH_18"/>
    <property type="match status" value="1"/>
</dbReference>
<dbReference type="SMART" id="SM00342">
    <property type="entry name" value="HTH_ARAC"/>
    <property type="match status" value="1"/>
</dbReference>
<dbReference type="GO" id="GO:0003700">
    <property type="term" value="F:DNA-binding transcription factor activity"/>
    <property type="evidence" value="ECO:0007669"/>
    <property type="project" value="InterPro"/>
</dbReference>
<feature type="domain" description="HTH araC/xylS-type" evidence="3">
    <location>
        <begin position="160"/>
        <end position="257"/>
    </location>
</feature>
<evidence type="ECO:0000259" key="3">
    <source>
        <dbReference type="PROSITE" id="PS01124"/>
    </source>
</evidence>
<evidence type="ECO:0000256" key="2">
    <source>
        <dbReference type="ARBA" id="ARBA00023163"/>
    </source>
</evidence>
<evidence type="ECO:0000256" key="1">
    <source>
        <dbReference type="ARBA" id="ARBA00023015"/>
    </source>
</evidence>
<keyword evidence="1" id="KW-0805">Transcription regulation</keyword>
<dbReference type="PROSITE" id="PS01124">
    <property type="entry name" value="HTH_ARAC_FAMILY_2"/>
    <property type="match status" value="1"/>
</dbReference>
<dbReference type="InterPro" id="IPR018060">
    <property type="entry name" value="HTH_AraC"/>
</dbReference>
<reference evidence="4 5" key="1">
    <citation type="submission" date="2019-01" db="EMBL/GenBank/DDBJ databases">
        <title>Genome sequence of the Antarctic species Gelidibacter gilvus ACAM 158(T).</title>
        <authorList>
            <person name="Bowman J.P."/>
        </authorList>
    </citation>
    <scope>NUCLEOTIDE SEQUENCE [LARGE SCALE GENOMIC DNA]</scope>
    <source>
        <strain evidence="4 5">IC158</strain>
    </source>
</reference>
<comment type="caution">
    <text evidence="4">The sequence shown here is derived from an EMBL/GenBank/DDBJ whole genome shotgun (WGS) entry which is preliminary data.</text>
</comment>
<organism evidence="4 5">
    <name type="scientific">Gelidibacter gilvus</name>
    <dbReference type="NCBI Taxonomy" id="59602"/>
    <lineage>
        <taxon>Bacteria</taxon>
        <taxon>Pseudomonadati</taxon>
        <taxon>Bacteroidota</taxon>
        <taxon>Flavobacteriia</taxon>
        <taxon>Flavobacteriales</taxon>
        <taxon>Flavobacteriaceae</taxon>
        <taxon>Gelidibacter</taxon>
    </lineage>
</organism>
<gene>
    <name evidence="4" type="ORF">ESZ48_19085</name>
</gene>
<accession>A0A4Q0X9U1</accession>
<dbReference type="AlphaFoldDB" id="A0A4Q0X9U1"/>
<sequence length="269" mass="32233">MRMKIEFYKPSNNTLRKYIEGYYFIAEDKNSKPIQYFTFPNNYCILSVSQNVKLQLEEKHFFISSSENKNTIANFVSRYAEPIEIVYENTVNEITIYFKPLGINHFLEAPEIFKKNKIEDFNPFPDFKDEMENIFILKNRDNQIEKLENYWLSKFSEKDLTLAGRLLCDIEADLKIEEIAEKHNFTRQYINKLFSKSVGKTPSEYRKIHRFRNSLFKHQKSKNLTELSHGNLFYDQSHFNKDFKTFTNKNPSAFFKNVDTEKGNIWFFI</sequence>
<evidence type="ECO:0000313" key="5">
    <source>
        <dbReference type="Proteomes" id="UP000289792"/>
    </source>
</evidence>
<dbReference type="Gene3D" id="1.10.10.60">
    <property type="entry name" value="Homeodomain-like"/>
    <property type="match status" value="1"/>
</dbReference>
<evidence type="ECO:0000313" key="4">
    <source>
        <dbReference type="EMBL" id="RXJ43731.1"/>
    </source>
</evidence>
<dbReference type="SUPFAM" id="SSF46689">
    <property type="entry name" value="Homeodomain-like"/>
    <property type="match status" value="1"/>
</dbReference>
<dbReference type="EMBL" id="SDDZ01000026">
    <property type="protein sequence ID" value="RXJ43731.1"/>
    <property type="molecule type" value="Genomic_DNA"/>
</dbReference>
<dbReference type="InterPro" id="IPR009057">
    <property type="entry name" value="Homeodomain-like_sf"/>
</dbReference>
<proteinExistence type="predicted"/>
<dbReference type="Proteomes" id="UP000289792">
    <property type="component" value="Unassembled WGS sequence"/>
</dbReference>
<dbReference type="OrthoDB" id="662446at2"/>